<dbReference type="Proteomes" id="UP000525078">
    <property type="component" value="Unassembled WGS sequence"/>
</dbReference>
<reference evidence="4 5" key="1">
    <citation type="journal article" date="2020" name="bioRxiv">
        <title>Sequence and annotation of 42 cannabis genomes reveals extensive copy number variation in cannabinoid synthesis and pathogen resistance genes.</title>
        <authorList>
            <person name="Mckernan K.J."/>
            <person name="Helbert Y."/>
            <person name="Kane L.T."/>
            <person name="Ebling H."/>
            <person name="Zhang L."/>
            <person name="Liu B."/>
            <person name="Eaton Z."/>
            <person name="Mclaughlin S."/>
            <person name="Kingan S."/>
            <person name="Baybayan P."/>
            <person name="Concepcion G."/>
            <person name="Jordan M."/>
            <person name="Riva A."/>
            <person name="Barbazuk W."/>
            <person name="Harkins T."/>
        </authorList>
    </citation>
    <scope>NUCLEOTIDE SEQUENCE [LARGE SCALE GENOMIC DNA]</scope>
    <source>
        <strain evidence="5">cv. Jamaican Lion 4</strain>
        <tissue evidence="4">Leaf</tissue>
    </source>
</reference>
<dbReference type="InterPro" id="IPR050231">
    <property type="entry name" value="Iron_ascorbate_oxido_reductase"/>
</dbReference>
<name>A0A7J6FSI5_CANSA</name>
<dbReference type="Pfam" id="PF14226">
    <property type="entry name" value="DIOX_N"/>
    <property type="match status" value="1"/>
</dbReference>
<sequence length="233" mass="27144">MDSIVGENHSHKIPVIDFSNKELKPGSHVWSSTCEEIRHGLEEYGCFVVKYNYYETQIFSQSKDLFDLPVETKMKNVSEEPFRGYLGKKPQIPLYEGLAINKVTSLEEIKNDIVHSYAKQLALLEEMATILVFESYGVQKHWKTVEAVRNYVWSNDRIRACYHQVKFSGDGERYSMGMFTFTDGEIEVPQEFVDEEHPLLYNYPFDSRKYIQFYVTADEAKKTKNPIKAFFGV</sequence>
<evidence type="ECO:0000256" key="2">
    <source>
        <dbReference type="ARBA" id="ARBA00023004"/>
    </source>
</evidence>
<evidence type="ECO:0000313" key="5">
    <source>
        <dbReference type="Proteomes" id="UP000525078"/>
    </source>
</evidence>
<dbReference type="SUPFAM" id="SSF51197">
    <property type="entry name" value="Clavaminate synthase-like"/>
    <property type="match status" value="1"/>
</dbReference>
<dbReference type="AlphaFoldDB" id="A0A7J6FSI5"/>
<protein>
    <recommendedName>
        <fullName evidence="3">Non-haem dioxygenase N-terminal domain-containing protein</fullName>
    </recommendedName>
</protein>
<evidence type="ECO:0000313" key="4">
    <source>
        <dbReference type="EMBL" id="KAF4373527.1"/>
    </source>
</evidence>
<keyword evidence="1" id="KW-0479">Metal-binding</keyword>
<gene>
    <name evidence="4" type="ORF">F8388_025221</name>
</gene>
<comment type="caution">
    <text evidence="4">The sequence shown here is derived from an EMBL/GenBank/DDBJ whole genome shotgun (WGS) entry which is preliminary data.</text>
</comment>
<evidence type="ECO:0000259" key="3">
    <source>
        <dbReference type="Pfam" id="PF14226"/>
    </source>
</evidence>
<dbReference type="PANTHER" id="PTHR47990">
    <property type="entry name" value="2-OXOGLUTARATE (2OG) AND FE(II)-DEPENDENT OXYGENASE SUPERFAMILY PROTEIN-RELATED"/>
    <property type="match status" value="1"/>
</dbReference>
<proteinExistence type="predicted"/>
<keyword evidence="2" id="KW-0408">Iron</keyword>
<evidence type="ECO:0000256" key="1">
    <source>
        <dbReference type="ARBA" id="ARBA00022723"/>
    </source>
</evidence>
<dbReference type="EMBL" id="JAATIP010000099">
    <property type="protein sequence ID" value="KAF4373527.1"/>
    <property type="molecule type" value="Genomic_DNA"/>
</dbReference>
<dbReference type="GO" id="GO:0046872">
    <property type="term" value="F:metal ion binding"/>
    <property type="evidence" value="ECO:0007669"/>
    <property type="project" value="UniProtKB-KW"/>
</dbReference>
<organism evidence="4 5">
    <name type="scientific">Cannabis sativa</name>
    <name type="common">Hemp</name>
    <name type="synonym">Marijuana</name>
    <dbReference type="NCBI Taxonomy" id="3483"/>
    <lineage>
        <taxon>Eukaryota</taxon>
        <taxon>Viridiplantae</taxon>
        <taxon>Streptophyta</taxon>
        <taxon>Embryophyta</taxon>
        <taxon>Tracheophyta</taxon>
        <taxon>Spermatophyta</taxon>
        <taxon>Magnoliopsida</taxon>
        <taxon>eudicotyledons</taxon>
        <taxon>Gunneridae</taxon>
        <taxon>Pentapetalae</taxon>
        <taxon>rosids</taxon>
        <taxon>fabids</taxon>
        <taxon>Rosales</taxon>
        <taxon>Cannabaceae</taxon>
        <taxon>Cannabis</taxon>
    </lineage>
</organism>
<feature type="domain" description="Non-haem dioxygenase N-terminal" evidence="3">
    <location>
        <begin position="13"/>
        <end position="87"/>
    </location>
</feature>
<accession>A0A7J6FSI5</accession>
<dbReference type="Gene3D" id="2.60.120.330">
    <property type="entry name" value="B-lactam Antibiotic, Isopenicillin N Synthase, Chain"/>
    <property type="match status" value="2"/>
</dbReference>
<dbReference type="InterPro" id="IPR026992">
    <property type="entry name" value="DIOX_N"/>
</dbReference>
<dbReference type="InterPro" id="IPR027443">
    <property type="entry name" value="IPNS-like_sf"/>
</dbReference>